<dbReference type="AlphaFoldDB" id="A0A699T038"/>
<evidence type="ECO:0000256" key="1">
    <source>
        <dbReference type="SAM" id="MobiDB-lite"/>
    </source>
</evidence>
<name>A0A699T038_TANCI</name>
<reference evidence="2" key="1">
    <citation type="journal article" date="2019" name="Sci. Rep.">
        <title>Draft genome of Tanacetum cinerariifolium, the natural source of mosquito coil.</title>
        <authorList>
            <person name="Yamashiro T."/>
            <person name="Shiraishi A."/>
            <person name="Satake H."/>
            <person name="Nakayama K."/>
        </authorList>
    </citation>
    <scope>NUCLEOTIDE SEQUENCE</scope>
</reference>
<gene>
    <name evidence="2" type="ORF">Tci_875721</name>
</gene>
<accession>A0A699T038</accession>
<feature type="non-terminal residue" evidence="2">
    <location>
        <position position="1"/>
    </location>
</feature>
<dbReference type="EMBL" id="BKCJ011206983">
    <property type="protein sequence ID" value="GFD03752.1"/>
    <property type="molecule type" value="Genomic_DNA"/>
</dbReference>
<proteinExistence type="predicted"/>
<sequence length="144" mass="15709">REGAERARAFGVHAALRDHFTIKVSQFFQEPDILQQRRAIRAGGLDVLVIDYGGAECGRQFVAHARVSTDRTRHRSSRASALLQVERLKSGCDGIHAARRLWRGPTAKAGCPARGRPRRKTAGNNATCGRSADPVAPRTAARLS</sequence>
<organism evidence="2">
    <name type="scientific">Tanacetum cinerariifolium</name>
    <name type="common">Dalmatian daisy</name>
    <name type="synonym">Chrysanthemum cinerariifolium</name>
    <dbReference type="NCBI Taxonomy" id="118510"/>
    <lineage>
        <taxon>Eukaryota</taxon>
        <taxon>Viridiplantae</taxon>
        <taxon>Streptophyta</taxon>
        <taxon>Embryophyta</taxon>
        <taxon>Tracheophyta</taxon>
        <taxon>Spermatophyta</taxon>
        <taxon>Magnoliopsida</taxon>
        <taxon>eudicotyledons</taxon>
        <taxon>Gunneridae</taxon>
        <taxon>Pentapetalae</taxon>
        <taxon>asterids</taxon>
        <taxon>campanulids</taxon>
        <taxon>Asterales</taxon>
        <taxon>Asteraceae</taxon>
        <taxon>Asteroideae</taxon>
        <taxon>Anthemideae</taxon>
        <taxon>Anthemidinae</taxon>
        <taxon>Tanacetum</taxon>
    </lineage>
</organism>
<comment type="caution">
    <text evidence="2">The sequence shown here is derived from an EMBL/GenBank/DDBJ whole genome shotgun (WGS) entry which is preliminary data.</text>
</comment>
<feature type="region of interest" description="Disordered" evidence="1">
    <location>
        <begin position="108"/>
        <end position="144"/>
    </location>
</feature>
<evidence type="ECO:0000313" key="2">
    <source>
        <dbReference type="EMBL" id="GFD03752.1"/>
    </source>
</evidence>
<protein>
    <submittedName>
        <fullName evidence="2">Uncharacterized protein</fullName>
    </submittedName>
</protein>